<dbReference type="InterPro" id="IPR050696">
    <property type="entry name" value="FtsA/MreB"/>
</dbReference>
<gene>
    <name evidence="1" type="ORF">Pla175_33780</name>
</gene>
<protein>
    <recommendedName>
        <fullName evidence="3">Competence protein A</fullName>
    </recommendedName>
</protein>
<evidence type="ECO:0000313" key="2">
    <source>
        <dbReference type="Proteomes" id="UP000317429"/>
    </source>
</evidence>
<evidence type="ECO:0000313" key="1">
    <source>
        <dbReference type="EMBL" id="QDU89979.1"/>
    </source>
</evidence>
<dbReference type="KEGG" id="pnd:Pla175_33780"/>
<dbReference type="PANTHER" id="PTHR32432:SF3">
    <property type="entry name" value="ETHANOLAMINE UTILIZATION PROTEIN EUTJ"/>
    <property type="match status" value="1"/>
</dbReference>
<proteinExistence type="predicted"/>
<dbReference type="OrthoDB" id="273477at2"/>
<sequence>MPNILVIDWGRRHVRAVAVESAGSDVRIVKLATADRSESPTAVAELLEQTGLAKGSFSKVLVSVSGDLMQFRRLKLPPGPAAELAPMVELQAEREFGAGDEGAALDFVPVRGDDTIPHEVLVARLPTVERAAIEKACAAAGLKPTSYLLRPVGAASLASRINPALSSGAHVLILPGGGEVDLVLWEDGLPTLVRRAPANASGAVSQGELRRTVSTARIQLGDRPLDGLIFCGCDPVATQSDPPLESSFVDIDGWIEGRSSEAIDDTGQYAGAVGVAVAELAGEPHAVDLLNPRSSEEEAPSQRPKILAAAAAVALLLGGAWLAYARLTQHDAETANVRSELAAEEKVIEKFSPMRVRADAIDEWLATDVAWLNELERLGRKLRPQVLESKEFLAETDVLVTGLTATARGGAKETGGQIELKGAARDADALDDLERELRDADHQVQPGAVATADTPGLYRTTFQATLTAPPASTVVPGAANEGGQP</sequence>
<evidence type="ECO:0008006" key="3">
    <source>
        <dbReference type="Google" id="ProtNLM"/>
    </source>
</evidence>
<dbReference type="AlphaFoldDB" id="A0A518DES6"/>
<organism evidence="1 2">
    <name type="scientific">Pirellulimonas nuda</name>
    <dbReference type="NCBI Taxonomy" id="2528009"/>
    <lineage>
        <taxon>Bacteria</taxon>
        <taxon>Pseudomonadati</taxon>
        <taxon>Planctomycetota</taxon>
        <taxon>Planctomycetia</taxon>
        <taxon>Pirellulales</taxon>
        <taxon>Lacipirellulaceae</taxon>
        <taxon>Pirellulimonas</taxon>
    </lineage>
</organism>
<dbReference type="EMBL" id="CP036291">
    <property type="protein sequence ID" value="QDU89979.1"/>
    <property type="molecule type" value="Genomic_DNA"/>
</dbReference>
<keyword evidence="2" id="KW-1185">Reference proteome</keyword>
<reference evidence="1 2" key="1">
    <citation type="submission" date="2019-02" db="EMBL/GenBank/DDBJ databases">
        <title>Deep-cultivation of Planctomycetes and their phenomic and genomic characterization uncovers novel biology.</title>
        <authorList>
            <person name="Wiegand S."/>
            <person name="Jogler M."/>
            <person name="Boedeker C."/>
            <person name="Pinto D."/>
            <person name="Vollmers J."/>
            <person name="Rivas-Marin E."/>
            <person name="Kohn T."/>
            <person name="Peeters S.H."/>
            <person name="Heuer A."/>
            <person name="Rast P."/>
            <person name="Oberbeckmann S."/>
            <person name="Bunk B."/>
            <person name="Jeske O."/>
            <person name="Meyerdierks A."/>
            <person name="Storesund J.E."/>
            <person name="Kallscheuer N."/>
            <person name="Luecker S."/>
            <person name="Lage O.M."/>
            <person name="Pohl T."/>
            <person name="Merkel B.J."/>
            <person name="Hornburger P."/>
            <person name="Mueller R.-W."/>
            <person name="Bruemmer F."/>
            <person name="Labrenz M."/>
            <person name="Spormann A.M."/>
            <person name="Op den Camp H."/>
            <person name="Overmann J."/>
            <person name="Amann R."/>
            <person name="Jetten M.S.M."/>
            <person name="Mascher T."/>
            <person name="Medema M.H."/>
            <person name="Devos D.P."/>
            <person name="Kaster A.-K."/>
            <person name="Ovreas L."/>
            <person name="Rohde M."/>
            <person name="Galperin M.Y."/>
            <person name="Jogler C."/>
        </authorList>
    </citation>
    <scope>NUCLEOTIDE SEQUENCE [LARGE SCALE GENOMIC DNA]</scope>
    <source>
        <strain evidence="1 2">Pla175</strain>
    </source>
</reference>
<dbReference type="Proteomes" id="UP000317429">
    <property type="component" value="Chromosome"/>
</dbReference>
<dbReference type="PANTHER" id="PTHR32432">
    <property type="entry name" value="CELL DIVISION PROTEIN FTSA-RELATED"/>
    <property type="match status" value="1"/>
</dbReference>
<name>A0A518DES6_9BACT</name>
<accession>A0A518DES6</accession>
<dbReference type="RefSeq" id="WP_145287576.1">
    <property type="nucleotide sequence ID" value="NZ_CP036291.1"/>
</dbReference>